<evidence type="ECO:0000256" key="9">
    <source>
        <dbReference type="PIRSR" id="PIRSR601621-2"/>
    </source>
</evidence>
<feature type="signal peptide" evidence="12">
    <location>
        <begin position="1"/>
        <end position="16"/>
    </location>
</feature>
<sequence length="197" mass="21557">MKATISLLAAIPMAYAFPGMSGLMSELGKRQSDNSNLLIGDLVDRPIVDLSETGNTIRNILQGTEDPQDHSNSYSCPPAMDTRECAEDTCCIWKHIAIEMQSKMSEHGQCNDFARQAIRMGFHDAAAWSLGTGKDGGADGSLILARECYTRGDNTALRSGCDQVQEWYDRYKSHGVSMADLIQMAGKSKKNMAPDQD</sequence>
<feature type="binding site" evidence="9">
    <location>
        <position position="139"/>
    </location>
    <ligand>
        <name>Ca(2+)</name>
        <dbReference type="ChEBI" id="CHEBI:29108"/>
        <label>1</label>
    </ligand>
</feature>
<keyword evidence="15" id="KW-1185">Reference proteome</keyword>
<evidence type="ECO:0000256" key="6">
    <source>
        <dbReference type="ARBA" id="ARBA00023004"/>
    </source>
</evidence>
<feature type="binding site" evidence="9">
    <location>
        <position position="137"/>
    </location>
    <ligand>
        <name>Ca(2+)</name>
        <dbReference type="ChEBI" id="CHEBI:29108"/>
        <label>1</label>
    </ligand>
</feature>
<feature type="binding site" evidence="9">
    <location>
        <position position="141"/>
    </location>
    <ligand>
        <name>Ca(2+)</name>
        <dbReference type="ChEBI" id="CHEBI:29108"/>
        <label>1</label>
    </ligand>
</feature>
<dbReference type="Gene3D" id="1.10.520.10">
    <property type="match status" value="1"/>
</dbReference>
<feature type="binding site" evidence="9">
    <location>
        <position position="124"/>
    </location>
    <ligand>
        <name>Ca(2+)</name>
        <dbReference type="ChEBI" id="CHEBI:29108"/>
        <label>1</label>
    </ligand>
</feature>
<evidence type="ECO:0000256" key="8">
    <source>
        <dbReference type="PIRSR" id="PIRSR601621-1"/>
    </source>
</evidence>
<dbReference type="InterPro" id="IPR019794">
    <property type="entry name" value="Peroxidases_AS"/>
</dbReference>
<dbReference type="EMBL" id="JASWJB010000313">
    <property type="protein sequence ID" value="KAK2591721.1"/>
    <property type="molecule type" value="Genomic_DNA"/>
</dbReference>
<keyword evidence="12" id="KW-0732">Signal</keyword>
<evidence type="ECO:0000259" key="13">
    <source>
        <dbReference type="Pfam" id="PF00141"/>
    </source>
</evidence>
<dbReference type="InterPro" id="IPR010255">
    <property type="entry name" value="Haem_peroxidase_sf"/>
</dbReference>
<reference evidence="14" key="1">
    <citation type="submission" date="2023-06" db="EMBL/GenBank/DDBJ databases">
        <title>Conoideocrella luteorostrata (Hypocreales: Clavicipitaceae), a potential biocontrol fungus for elongate hemlock scale in United States Christmas tree production areas.</title>
        <authorList>
            <person name="Barrett H."/>
            <person name="Lovett B."/>
            <person name="Macias A.M."/>
            <person name="Stajich J.E."/>
            <person name="Kasson M.T."/>
        </authorList>
    </citation>
    <scope>NUCLEOTIDE SEQUENCE</scope>
    <source>
        <strain evidence="14">ARSEF 14590</strain>
    </source>
</reference>
<evidence type="ECO:0000256" key="11">
    <source>
        <dbReference type="PIRSR" id="PIRSR601621-4"/>
    </source>
</evidence>
<dbReference type="InterPro" id="IPR001621">
    <property type="entry name" value="Ligninase"/>
</dbReference>
<keyword evidence="5 12" id="KW-0560">Oxidoreductase</keyword>
<dbReference type="Proteomes" id="UP001251528">
    <property type="component" value="Unassembled WGS sequence"/>
</dbReference>
<organism evidence="14 15">
    <name type="scientific">Conoideocrella luteorostrata</name>
    <dbReference type="NCBI Taxonomy" id="1105319"/>
    <lineage>
        <taxon>Eukaryota</taxon>
        <taxon>Fungi</taxon>
        <taxon>Dikarya</taxon>
        <taxon>Ascomycota</taxon>
        <taxon>Pezizomycotina</taxon>
        <taxon>Sordariomycetes</taxon>
        <taxon>Hypocreomycetidae</taxon>
        <taxon>Hypocreales</taxon>
        <taxon>Clavicipitaceae</taxon>
        <taxon>Conoideocrella</taxon>
    </lineage>
</organism>
<keyword evidence="11" id="KW-1015">Disulfide bond</keyword>
<keyword evidence="7" id="KW-0325">Glycoprotein</keyword>
<accession>A0AAJ0CEW3</accession>
<feature type="site" description="Transition state stabilizer" evidence="10">
    <location>
        <position position="119"/>
    </location>
</feature>
<keyword evidence="9 12" id="KW-0106">Calcium</keyword>
<proteinExistence type="inferred from homology"/>
<feature type="active site" description="Proton acceptor" evidence="8">
    <location>
        <position position="123"/>
    </location>
</feature>
<evidence type="ECO:0000256" key="1">
    <source>
        <dbReference type="ARBA" id="ARBA00006089"/>
    </source>
</evidence>
<dbReference type="AlphaFoldDB" id="A0AAJ0CEW3"/>
<dbReference type="GO" id="GO:0006979">
    <property type="term" value="P:response to oxidative stress"/>
    <property type="evidence" value="ECO:0007669"/>
    <property type="project" value="InterPro"/>
</dbReference>
<evidence type="ECO:0000256" key="3">
    <source>
        <dbReference type="ARBA" id="ARBA00022617"/>
    </source>
</evidence>
<dbReference type="GO" id="GO:0004601">
    <property type="term" value="F:peroxidase activity"/>
    <property type="evidence" value="ECO:0007669"/>
    <property type="project" value="UniProtKB-KW"/>
</dbReference>
<evidence type="ECO:0000313" key="14">
    <source>
        <dbReference type="EMBL" id="KAK2591721.1"/>
    </source>
</evidence>
<feature type="chain" id="PRO_5042317700" description="Peroxidase" evidence="12">
    <location>
        <begin position="17"/>
        <end position="197"/>
    </location>
</feature>
<comment type="caution">
    <text evidence="14">The sequence shown here is derived from an EMBL/GenBank/DDBJ whole genome shotgun (WGS) entry which is preliminary data.</text>
</comment>
<dbReference type="PRINTS" id="PR00462">
    <property type="entry name" value="LIGNINASE"/>
</dbReference>
<dbReference type="Pfam" id="PF00141">
    <property type="entry name" value="peroxidase"/>
    <property type="match status" value="1"/>
</dbReference>
<dbReference type="PROSITE" id="PS00436">
    <property type="entry name" value="PEROXIDASE_2"/>
    <property type="match status" value="1"/>
</dbReference>
<keyword evidence="2 12" id="KW-0575">Peroxidase</keyword>
<name>A0AAJ0CEW3_9HYPO</name>
<comment type="cofactor">
    <cofactor evidence="9 12">
        <name>Ca(2+)</name>
        <dbReference type="ChEBI" id="CHEBI:29108"/>
    </cofactor>
    <text evidence="9 12">Binds 2 calcium ions per subunit.</text>
</comment>
<gene>
    <name evidence="14" type="ORF">QQS21_010575</name>
</gene>
<evidence type="ECO:0000256" key="10">
    <source>
        <dbReference type="PIRSR" id="PIRSR601621-3"/>
    </source>
</evidence>
<dbReference type="GO" id="GO:0046872">
    <property type="term" value="F:metal ion binding"/>
    <property type="evidence" value="ECO:0007669"/>
    <property type="project" value="UniProtKB-UniRule"/>
</dbReference>
<protein>
    <recommendedName>
        <fullName evidence="12">Peroxidase</fullName>
        <ecNumber evidence="12">1.11.1.-</ecNumber>
    </recommendedName>
</protein>
<comment type="similarity">
    <text evidence="1 12">Belongs to the peroxidase family. Ligninase subfamily.</text>
</comment>
<dbReference type="EC" id="1.11.1.-" evidence="12"/>
<evidence type="ECO:0000256" key="2">
    <source>
        <dbReference type="ARBA" id="ARBA00022559"/>
    </source>
</evidence>
<keyword evidence="6" id="KW-0408">Iron</keyword>
<keyword evidence="3" id="KW-0349">Heme</keyword>
<feature type="disulfide bond" evidence="11">
    <location>
        <begin position="76"/>
        <end position="91"/>
    </location>
</feature>
<dbReference type="InterPro" id="IPR002016">
    <property type="entry name" value="Haem_peroxidase"/>
</dbReference>
<keyword evidence="4 9" id="KW-0479">Metal-binding</keyword>
<evidence type="ECO:0000256" key="4">
    <source>
        <dbReference type="ARBA" id="ARBA00022723"/>
    </source>
</evidence>
<dbReference type="SUPFAM" id="SSF48113">
    <property type="entry name" value="Heme-dependent peroxidases"/>
    <property type="match status" value="1"/>
</dbReference>
<dbReference type="GO" id="GO:0020037">
    <property type="term" value="F:heme binding"/>
    <property type="evidence" value="ECO:0007669"/>
    <property type="project" value="UniProtKB-UniRule"/>
</dbReference>
<evidence type="ECO:0000256" key="5">
    <source>
        <dbReference type="ARBA" id="ARBA00023002"/>
    </source>
</evidence>
<evidence type="ECO:0000256" key="7">
    <source>
        <dbReference type="ARBA" id="ARBA00023180"/>
    </source>
</evidence>
<evidence type="ECO:0000313" key="15">
    <source>
        <dbReference type="Proteomes" id="UP001251528"/>
    </source>
</evidence>
<evidence type="ECO:0000256" key="12">
    <source>
        <dbReference type="RuleBase" id="RU363051"/>
    </source>
</evidence>
<feature type="domain" description="Plant heme peroxidase family profile" evidence="13">
    <location>
        <begin position="100"/>
        <end position="188"/>
    </location>
</feature>